<gene>
    <name evidence="1" type="ORF">GNP94_11880</name>
</gene>
<evidence type="ECO:0008006" key="3">
    <source>
        <dbReference type="Google" id="ProtNLM"/>
    </source>
</evidence>
<dbReference type="EMBL" id="WOAA01000008">
    <property type="protein sequence ID" value="MUG66700.1"/>
    <property type="molecule type" value="Genomic_DNA"/>
</dbReference>
<accession>A0ABW9T0A2</accession>
<dbReference type="Proteomes" id="UP000435177">
    <property type="component" value="Unassembled WGS sequence"/>
</dbReference>
<dbReference type="InterPro" id="IPR025619">
    <property type="entry name" value="YlzJ"/>
</dbReference>
<organism evidence="1 2">
    <name type="scientific">Paenibacillus campinasensis</name>
    <dbReference type="NCBI Taxonomy" id="66347"/>
    <lineage>
        <taxon>Bacteria</taxon>
        <taxon>Bacillati</taxon>
        <taxon>Bacillota</taxon>
        <taxon>Bacilli</taxon>
        <taxon>Bacillales</taxon>
        <taxon>Paenibacillaceae</taxon>
        <taxon>Paenibacillus</taxon>
    </lineage>
</organism>
<reference evidence="1 2" key="1">
    <citation type="submission" date="2019-11" db="EMBL/GenBank/DDBJ databases">
        <title>Draft genome sequences of five Paenibacillus species of dairy origin.</title>
        <authorList>
            <person name="Olajide A.M."/>
            <person name="Chen S."/>
            <person name="Lapointe G."/>
        </authorList>
    </citation>
    <scope>NUCLEOTIDE SEQUENCE [LARGE SCALE GENOMIC DNA]</scope>
    <source>
        <strain evidence="1 2">3CS1</strain>
    </source>
</reference>
<dbReference type="Pfam" id="PF14035">
    <property type="entry name" value="YlzJ"/>
    <property type="match status" value="1"/>
</dbReference>
<name>A0ABW9T0A2_9BACL</name>
<sequence>MIWYSIVPEEMLWQFAPPAEPMPLKEIRLGGVLMEVELLGEEQARIVRLLDCELHHYLNPDYAPGRMIRYIPTLENDSKG</sequence>
<keyword evidence="2" id="KW-1185">Reference proteome</keyword>
<evidence type="ECO:0000313" key="2">
    <source>
        <dbReference type="Proteomes" id="UP000435177"/>
    </source>
</evidence>
<dbReference type="RefSeq" id="WP_095397859.1">
    <property type="nucleotide sequence ID" value="NZ_WOAA01000008.1"/>
</dbReference>
<evidence type="ECO:0000313" key="1">
    <source>
        <dbReference type="EMBL" id="MUG66700.1"/>
    </source>
</evidence>
<proteinExistence type="predicted"/>
<protein>
    <recommendedName>
        <fullName evidence="3">YlzJ-like protein</fullName>
    </recommendedName>
</protein>
<comment type="caution">
    <text evidence="1">The sequence shown here is derived from an EMBL/GenBank/DDBJ whole genome shotgun (WGS) entry which is preliminary data.</text>
</comment>